<comment type="caution">
    <text evidence="1">The sequence shown here is derived from an EMBL/GenBank/DDBJ whole genome shotgun (WGS) entry which is preliminary data.</text>
</comment>
<proteinExistence type="predicted"/>
<name>A0A448XIM0_9PLAT</name>
<organism evidence="1 2">
    <name type="scientific">Protopolystoma xenopodis</name>
    <dbReference type="NCBI Taxonomy" id="117903"/>
    <lineage>
        <taxon>Eukaryota</taxon>
        <taxon>Metazoa</taxon>
        <taxon>Spiralia</taxon>
        <taxon>Lophotrochozoa</taxon>
        <taxon>Platyhelminthes</taxon>
        <taxon>Monogenea</taxon>
        <taxon>Polyopisthocotylea</taxon>
        <taxon>Polystomatidea</taxon>
        <taxon>Polystomatidae</taxon>
        <taxon>Protopolystoma</taxon>
    </lineage>
</organism>
<keyword evidence="2" id="KW-1185">Reference proteome</keyword>
<sequence>MALCYAVRQLKLAGTKRSFFQPELGAVASAKCDSEKPWPAAPWPTRHRLQAVWLSFPLPRARRAVAIHWACSKSAAQRLWYLHFEITWIGGRPGDAIRGQHKS</sequence>
<accession>A0A448XIM0</accession>
<reference evidence="1" key="1">
    <citation type="submission" date="2018-11" db="EMBL/GenBank/DDBJ databases">
        <authorList>
            <consortium name="Pathogen Informatics"/>
        </authorList>
    </citation>
    <scope>NUCLEOTIDE SEQUENCE</scope>
</reference>
<gene>
    <name evidence="1" type="ORF">PXEA_LOCUS31001</name>
</gene>
<protein>
    <submittedName>
        <fullName evidence="1">Uncharacterized protein</fullName>
    </submittedName>
</protein>
<evidence type="ECO:0000313" key="1">
    <source>
        <dbReference type="EMBL" id="VEL37561.1"/>
    </source>
</evidence>
<dbReference type="Proteomes" id="UP000784294">
    <property type="component" value="Unassembled WGS sequence"/>
</dbReference>
<dbReference type="AlphaFoldDB" id="A0A448XIM0"/>
<evidence type="ECO:0000313" key="2">
    <source>
        <dbReference type="Proteomes" id="UP000784294"/>
    </source>
</evidence>
<dbReference type="EMBL" id="CAAALY010255365">
    <property type="protein sequence ID" value="VEL37561.1"/>
    <property type="molecule type" value="Genomic_DNA"/>
</dbReference>